<organism evidence="1">
    <name type="scientific">Deinococcus sonorensis KR-87</name>
    <dbReference type="NCBI Taxonomy" id="694439"/>
    <lineage>
        <taxon>Bacteria</taxon>
        <taxon>Thermotogati</taxon>
        <taxon>Deinococcota</taxon>
        <taxon>Deinococci</taxon>
        <taxon>Deinococcales</taxon>
        <taxon>Deinococcaceae</taxon>
        <taxon>Deinococcus</taxon>
    </lineage>
</organism>
<dbReference type="KEGG" id="dsc:ABOD76_14260"/>
<dbReference type="RefSeq" id="WP_350242638.1">
    <property type="nucleotide sequence ID" value="NZ_CP158299.1"/>
</dbReference>
<accession>A0AAU7U8A3</accession>
<proteinExistence type="predicted"/>
<evidence type="ECO:0000313" key="1">
    <source>
        <dbReference type="EMBL" id="XBV84601.1"/>
    </source>
</evidence>
<dbReference type="AlphaFoldDB" id="A0AAU7U8A3"/>
<name>A0AAU7U8A3_9DEIO</name>
<sequence length="51" mass="5418">MNQQTAAPRKAYTAPQVVALGQWSALTLATSVMPTSLTNTLGKTLFGPNNR</sequence>
<protein>
    <submittedName>
        <fullName evidence="1">Uncharacterized protein</fullName>
    </submittedName>
</protein>
<reference evidence="1" key="1">
    <citation type="submission" date="2024-06" db="EMBL/GenBank/DDBJ databases">
        <title>Draft Genome Sequence of Deinococcus sonorensis Type Strain KR-87, a Biofilm Producing Representative of the Genus Deinococcus.</title>
        <authorList>
            <person name="Boren L.S."/>
            <person name="Grosso R.A."/>
            <person name="Hugenberg-Cox A.N."/>
            <person name="Hill J.T.E."/>
            <person name="Albert C.M."/>
            <person name="Tuohy J.M."/>
        </authorList>
    </citation>
    <scope>NUCLEOTIDE SEQUENCE</scope>
    <source>
        <strain evidence="1">KR-87</strain>
    </source>
</reference>
<gene>
    <name evidence="1" type="ORF">ABOD76_14260</name>
</gene>
<dbReference type="EMBL" id="CP158299">
    <property type="protein sequence ID" value="XBV84601.1"/>
    <property type="molecule type" value="Genomic_DNA"/>
</dbReference>